<organism evidence="3 4">
    <name type="scientific">Chrysochromulina tobinii</name>
    <dbReference type="NCBI Taxonomy" id="1460289"/>
    <lineage>
        <taxon>Eukaryota</taxon>
        <taxon>Haptista</taxon>
        <taxon>Haptophyta</taxon>
        <taxon>Prymnesiophyceae</taxon>
        <taxon>Prymnesiales</taxon>
        <taxon>Chrysochromulinaceae</taxon>
        <taxon>Chrysochromulina</taxon>
    </lineage>
</organism>
<feature type="coiled-coil region" evidence="1">
    <location>
        <begin position="355"/>
        <end position="393"/>
    </location>
</feature>
<feature type="coiled-coil region" evidence="1">
    <location>
        <begin position="681"/>
        <end position="794"/>
    </location>
</feature>
<proteinExistence type="predicted"/>
<sequence length="997" mass="115449">MLTAARRQLVEEREAAAEIVQEAKDEAAQAIRLLRERDGQAAATDAELQHLLYQKELAVGAERAKLANMLAQQRNALQVELERVKEESEARLEKQRQEHVAMEQEMQALRQEVSKLEQQLESRVESTKQEAEARAAMTLEQQMEKEREGRVAQLHRMASRRIGKQALTKGFNAWADAWADRRRLRQNLQRAAARLGRPALAAAFLEWVWVRDEKVREIEMRSVHRFGHEEARRREELEKELEALRDSFQSSVKEQVDAAIKQYERERKEAERQEAEEAAKRRERAEDARVTNLHEQALRRIGQLGVARAFSSWAGSFLEHKRLKQFLQRAGARLQKPKLAGAFIEWWSVREETIQARMKAEMEAEREKLLQQLKEAQALAAQTEEEAVRKLAEKAMQDKHDRVEQLHRMASRRIAAQGLTRGFNAWIDLWNETQRQRQLMQRAAARLGKPQMADAFFEWWAVYEEILMAKEEAEKHRLAEQLGLMEKEALEAAKLAEKRLAEQMGLMEKEAREAAELAEKRLVEQAEAERQERIEHLQRMASRRMAAQGISRGFNAWFDMWYEERRNQNLEDAIERAKAEFEKNLRKQQAAQQEELKRVRGELEAALAQERLQLDKERQDLSRSFNAWQTEWFERRRAQSLLQHAAARFTRPTLAKAYYEWHAVCDEARQDAHERSQKSKLESAESELAATKLKLEQVRKEEQNAARDELDRVRASYGAMLEAEGKKREQLNEELKSMLQGGEEALKAATARVRQVNAIEEQVKGELDHKKEEAKKAQEDLERAMHQLALERTALVDERKAHEKLRQEFELLRGKHNERVAADDRAKKEGVLAGVVADKEAESTKKLMLRLKIQEEALKRESEKRLAFLLAEQRASFEQTMRTLRTDSEQQSKGFTNRITELEAALKAAQAAYETTRQQLLKLEPASARPVTTAPEVGGGLKSAELMRAAVTKIGRQPTTGTRPLMYSELRILARKSREEAAQMSRHLSSGEYAKRY</sequence>
<feature type="coiled-coil region" evidence="1">
    <location>
        <begin position="560"/>
        <end position="620"/>
    </location>
</feature>
<feature type="coiled-coil region" evidence="1">
    <location>
        <begin position="2"/>
        <end position="37"/>
    </location>
</feature>
<keyword evidence="1" id="KW-0175">Coiled coil</keyword>
<reference evidence="4" key="1">
    <citation type="journal article" date="2015" name="PLoS Genet.">
        <title>Genome Sequence and Transcriptome Analyses of Chrysochromulina tobin: Metabolic Tools for Enhanced Algal Fitness in the Prominent Order Prymnesiales (Haptophyceae).</title>
        <authorList>
            <person name="Hovde B.T."/>
            <person name="Deodato C.R."/>
            <person name="Hunsperger H.M."/>
            <person name="Ryken S.A."/>
            <person name="Yost W."/>
            <person name="Jha R.K."/>
            <person name="Patterson J."/>
            <person name="Monnat R.J. Jr."/>
            <person name="Barlow S.B."/>
            <person name="Starkenburg S.R."/>
            <person name="Cattolico R.A."/>
        </authorList>
    </citation>
    <scope>NUCLEOTIDE SEQUENCE</scope>
    <source>
        <strain evidence="4">CCMP291</strain>
    </source>
</reference>
<feature type="region of interest" description="Disordered" evidence="2">
    <location>
        <begin position="265"/>
        <end position="288"/>
    </location>
</feature>
<accession>A0A0M0JR15</accession>
<keyword evidence="4" id="KW-1185">Reference proteome</keyword>
<gene>
    <name evidence="3" type="ORF">Ctob_011779</name>
</gene>
<comment type="caution">
    <text evidence="3">The sequence shown here is derived from an EMBL/GenBank/DDBJ whole genome shotgun (WGS) entry which is preliminary data.</text>
</comment>
<feature type="coiled-coil region" evidence="1">
    <location>
        <begin position="892"/>
        <end position="919"/>
    </location>
</feature>
<evidence type="ECO:0000256" key="1">
    <source>
        <dbReference type="SAM" id="Coils"/>
    </source>
</evidence>
<evidence type="ECO:0000256" key="2">
    <source>
        <dbReference type="SAM" id="MobiDB-lite"/>
    </source>
</evidence>
<dbReference type="EMBL" id="JWZX01002473">
    <property type="protein sequence ID" value="KOO29034.1"/>
    <property type="molecule type" value="Genomic_DNA"/>
</dbReference>
<dbReference type="AlphaFoldDB" id="A0A0M0JR15"/>
<protein>
    <submittedName>
        <fullName evidence="3">Uncharacterized protein</fullName>
    </submittedName>
</protein>
<evidence type="ECO:0000313" key="4">
    <source>
        <dbReference type="Proteomes" id="UP000037460"/>
    </source>
</evidence>
<dbReference type="Proteomes" id="UP000037460">
    <property type="component" value="Unassembled WGS sequence"/>
</dbReference>
<feature type="coiled-coil region" evidence="1">
    <location>
        <begin position="468"/>
        <end position="532"/>
    </location>
</feature>
<evidence type="ECO:0000313" key="3">
    <source>
        <dbReference type="EMBL" id="KOO29034.1"/>
    </source>
</evidence>
<name>A0A0M0JR15_9EUKA</name>
<feature type="coiled-coil region" evidence="1">
    <location>
        <begin position="67"/>
        <end position="148"/>
    </location>
</feature>